<accession>A0A811V579</accession>
<reference evidence="1" key="1">
    <citation type="submission" date="2020-11" db="EMBL/GenBank/DDBJ databases">
        <authorList>
            <person name="Whitehead M."/>
        </authorList>
    </citation>
    <scope>NUCLEOTIDE SEQUENCE</scope>
    <source>
        <strain evidence="1">EGII</strain>
    </source>
</reference>
<dbReference type="Proteomes" id="UP000606786">
    <property type="component" value="Unassembled WGS sequence"/>
</dbReference>
<proteinExistence type="predicted"/>
<evidence type="ECO:0000313" key="2">
    <source>
        <dbReference type="Proteomes" id="UP000606786"/>
    </source>
</evidence>
<gene>
    <name evidence="1" type="ORF">CCAP1982_LOCUS14327</name>
</gene>
<keyword evidence="2" id="KW-1185">Reference proteome</keyword>
<evidence type="ECO:0000313" key="1">
    <source>
        <dbReference type="EMBL" id="CAD7005991.1"/>
    </source>
</evidence>
<comment type="caution">
    <text evidence="1">The sequence shown here is derived from an EMBL/GenBank/DDBJ whole genome shotgun (WGS) entry which is preliminary data.</text>
</comment>
<dbReference type="AlphaFoldDB" id="A0A811V579"/>
<protein>
    <submittedName>
        <fullName evidence="1">(Mediterranean fruit fly) hypothetical protein</fullName>
    </submittedName>
</protein>
<feature type="non-terminal residue" evidence="1">
    <location>
        <position position="1"/>
    </location>
</feature>
<dbReference type="EMBL" id="CAJHJT010000034">
    <property type="protein sequence ID" value="CAD7005991.1"/>
    <property type="molecule type" value="Genomic_DNA"/>
</dbReference>
<organism evidence="1 2">
    <name type="scientific">Ceratitis capitata</name>
    <name type="common">Mediterranean fruit fly</name>
    <name type="synonym">Tephritis capitata</name>
    <dbReference type="NCBI Taxonomy" id="7213"/>
    <lineage>
        <taxon>Eukaryota</taxon>
        <taxon>Metazoa</taxon>
        <taxon>Ecdysozoa</taxon>
        <taxon>Arthropoda</taxon>
        <taxon>Hexapoda</taxon>
        <taxon>Insecta</taxon>
        <taxon>Pterygota</taxon>
        <taxon>Neoptera</taxon>
        <taxon>Endopterygota</taxon>
        <taxon>Diptera</taxon>
        <taxon>Brachycera</taxon>
        <taxon>Muscomorpha</taxon>
        <taxon>Tephritoidea</taxon>
        <taxon>Tephritidae</taxon>
        <taxon>Ceratitis</taxon>
        <taxon>Ceratitis</taxon>
    </lineage>
</organism>
<name>A0A811V579_CERCA</name>
<sequence length="51" mass="5918">LIFEKQVGMSKLHVYKYEEKYDSKTQLAYKKAVLELINQSSGRSTSYSTEP</sequence>